<dbReference type="Gene3D" id="3.40.50.1820">
    <property type="entry name" value="alpha/beta hydrolase"/>
    <property type="match status" value="1"/>
</dbReference>
<dbReference type="InterPro" id="IPR052558">
    <property type="entry name" value="Siderophore_Hydrolase_D"/>
</dbReference>
<dbReference type="InterPro" id="IPR029058">
    <property type="entry name" value="AB_hydrolase_fold"/>
</dbReference>
<sequence length="284" mass="31680">MTIQKHFILVLSYLVTLLIISVAQAKEFHLPNIHIVPINDTQLARQYELLITLPDGYNKNAKKPYPVVYYTDAPMHVSLLSSASNFILNETILVGISWQTNTTGALKKRGVSASRVRDYSINESSNAARQAKYQYGQASTHLAFIRNTVFQYIEKNYAADPSNRTYFGFSLGGLFGAYILTAHPDTFKNYILGSPALRGDIPLLTKLSNNHTHLNANVFISYGALESKLADHVNEFIDVLQKRNDNSLKLQTAVIDAAGHSDSFPMVGVRSIMWLSSLTDIKTH</sequence>
<accession>A0A5S3VAB7</accession>
<organism evidence="3 4">
    <name type="scientific">Pseudoalteromonas aurantia</name>
    <dbReference type="NCBI Taxonomy" id="43654"/>
    <lineage>
        <taxon>Bacteria</taxon>
        <taxon>Pseudomonadati</taxon>
        <taxon>Pseudomonadota</taxon>
        <taxon>Gammaproteobacteria</taxon>
        <taxon>Alteromonadales</taxon>
        <taxon>Pseudoalteromonadaceae</taxon>
        <taxon>Pseudoalteromonas</taxon>
    </lineage>
</organism>
<keyword evidence="2 3" id="KW-0378">Hydrolase</keyword>
<dbReference type="Pfam" id="PF00756">
    <property type="entry name" value="Esterase"/>
    <property type="match status" value="1"/>
</dbReference>
<name>A0A5S3VAB7_9GAMM</name>
<evidence type="ECO:0000313" key="3">
    <source>
        <dbReference type="EMBL" id="TMO68790.1"/>
    </source>
</evidence>
<reference evidence="4" key="2">
    <citation type="submission" date="2019-06" db="EMBL/GenBank/DDBJ databases">
        <title>Co-occurence of chitin degradation, pigmentation and bioactivity in marine Pseudoalteromonas.</title>
        <authorList>
            <person name="Sonnenschein E.C."/>
            <person name="Bech P.K."/>
        </authorList>
    </citation>
    <scope>NUCLEOTIDE SEQUENCE [LARGE SCALE GENOMIC DNA]</scope>
    <source>
        <strain evidence="4">S3790</strain>
    </source>
</reference>
<dbReference type="RefSeq" id="WP_138591329.1">
    <property type="nucleotide sequence ID" value="NZ_PNBX01000029.1"/>
</dbReference>
<protein>
    <submittedName>
        <fullName evidence="3">Hydrolase</fullName>
    </submittedName>
</protein>
<dbReference type="PANTHER" id="PTHR40841:SF2">
    <property type="entry name" value="SIDEROPHORE-DEGRADING ESTERASE (EUROFUNG)"/>
    <property type="match status" value="1"/>
</dbReference>
<evidence type="ECO:0000313" key="4">
    <source>
        <dbReference type="Proteomes" id="UP000307217"/>
    </source>
</evidence>
<dbReference type="EMBL" id="PNBX01000029">
    <property type="protein sequence ID" value="TMO68790.1"/>
    <property type="molecule type" value="Genomic_DNA"/>
</dbReference>
<proteinExistence type="inferred from homology"/>
<comment type="caution">
    <text evidence="3">The sequence shown here is derived from an EMBL/GenBank/DDBJ whole genome shotgun (WGS) entry which is preliminary data.</text>
</comment>
<dbReference type="PANTHER" id="PTHR40841">
    <property type="entry name" value="SIDEROPHORE TRIACETYLFUSARININE C ESTERASE"/>
    <property type="match status" value="1"/>
</dbReference>
<gene>
    <name evidence="3" type="ORF">CWC19_07675</name>
</gene>
<dbReference type="OrthoDB" id="6381520at2"/>
<comment type="similarity">
    <text evidence="1">Belongs to the esterase D family.</text>
</comment>
<dbReference type="GO" id="GO:0016788">
    <property type="term" value="F:hydrolase activity, acting on ester bonds"/>
    <property type="evidence" value="ECO:0007669"/>
    <property type="project" value="TreeGrafter"/>
</dbReference>
<evidence type="ECO:0000256" key="1">
    <source>
        <dbReference type="ARBA" id="ARBA00005622"/>
    </source>
</evidence>
<dbReference type="AlphaFoldDB" id="A0A5S3VAB7"/>
<evidence type="ECO:0000256" key="2">
    <source>
        <dbReference type="ARBA" id="ARBA00022801"/>
    </source>
</evidence>
<dbReference type="Proteomes" id="UP000307217">
    <property type="component" value="Unassembled WGS sequence"/>
</dbReference>
<dbReference type="InterPro" id="IPR000801">
    <property type="entry name" value="Esterase-like"/>
</dbReference>
<dbReference type="SUPFAM" id="SSF53474">
    <property type="entry name" value="alpha/beta-Hydrolases"/>
    <property type="match status" value="1"/>
</dbReference>
<reference evidence="3 4" key="1">
    <citation type="submission" date="2018-01" db="EMBL/GenBank/DDBJ databases">
        <authorList>
            <person name="Paulsen S."/>
            <person name="Gram L.K."/>
        </authorList>
    </citation>
    <scope>NUCLEOTIDE SEQUENCE [LARGE SCALE GENOMIC DNA]</scope>
    <source>
        <strain evidence="3 4">S3790</strain>
    </source>
</reference>